<keyword evidence="2" id="KW-1185">Reference proteome</keyword>
<dbReference type="Gene3D" id="1.10.357.10">
    <property type="entry name" value="Tetracycline Repressor, domain 2"/>
    <property type="match status" value="1"/>
</dbReference>
<gene>
    <name evidence="1" type="ORF">IU459_15530</name>
</gene>
<accession>A0ABS0CQP9</accession>
<comment type="caution">
    <text evidence="1">The sequence shown here is derived from an EMBL/GenBank/DDBJ whole genome shotgun (WGS) entry which is preliminary data.</text>
</comment>
<reference evidence="1 2" key="1">
    <citation type="submission" date="2020-10" db="EMBL/GenBank/DDBJ databases">
        <title>Identification of Nocardia species via Next-generation sequencing and recognition of intraspecies genetic diversity.</title>
        <authorList>
            <person name="Li P."/>
            <person name="Li P."/>
            <person name="Lu B."/>
        </authorList>
    </citation>
    <scope>NUCLEOTIDE SEQUENCE [LARGE SCALE GENOMIC DNA]</scope>
    <source>
        <strain evidence="1 2">BJ06-0157</strain>
    </source>
</reference>
<dbReference type="InterPro" id="IPR036271">
    <property type="entry name" value="Tet_transcr_reg_TetR-rel_C_sf"/>
</dbReference>
<evidence type="ECO:0008006" key="3">
    <source>
        <dbReference type="Google" id="ProtNLM"/>
    </source>
</evidence>
<evidence type="ECO:0000313" key="2">
    <source>
        <dbReference type="Proteomes" id="UP000702209"/>
    </source>
</evidence>
<sequence length="135" mass="14687">MRAQGIADDIALGQEFASVVEHHFLRFARLVASERAFMHALVAVVAHDTYAEPDGRISVERELSFPALVVPVIEHGQRDGTFAGDQPAADLADLLTNALLLRCFTRRAATPERVLVFKLALDGLGNASAIQRPAR</sequence>
<organism evidence="1 2">
    <name type="scientific">Nocardia amamiensis</name>
    <dbReference type="NCBI Taxonomy" id="404578"/>
    <lineage>
        <taxon>Bacteria</taxon>
        <taxon>Bacillati</taxon>
        <taxon>Actinomycetota</taxon>
        <taxon>Actinomycetes</taxon>
        <taxon>Mycobacteriales</taxon>
        <taxon>Nocardiaceae</taxon>
        <taxon>Nocardia</taxon>
    </lineage>
</organism>
<dbReference type="SUPFAM" id="SSF48498">
    <property type="entry name" value="Tetracyclin repressor-like, C-terminal domain"/>
    <property type="match status" value="1"/>
</dbReference>
<dbReference type="RefSeq" id="WP_195130228.1">
    <property type="nucleotide sequence ID" value="NZ_JADLQX010000010.1"/>
</dbReference>
<proteinExistence type="predicted"/>
<evidence type="ECO:0000313" key="1">
    <source>
        <dbReference type="EMBL" id="MBF6298944.1"/>
    </source>
</evidence>
<dbReference type="EMBL" id="JADLQX010000010">
    <property type="protein sequence ID" value="MBF6298944.1"/>
    <property type="molecule type" value="Genomic_DNA"/>
</dbReference>
<dbReference type="Proteomes" id="UP000702209">
    <property type="component" value="Unassembled WGS sequence"/>
</dbReference>
<name>A0ABS0CQP9_9NOCA</name>
<protein>
    <recommendedName>
        <fullName evidence="3">Tetracyclin repressor-like C-terminal domain-containing protein</fullName>
    </recommendedName>
</protein>